<dbReference type="InterPro" id="IPR003439">
    <property type="entry name" value="ABC_transporter-like_ATP-bd"/>
</dbReference>
<dbReference type="SMART" id="SM00382">
    <property type="entry name" value="AAA"/>
    <property type="match status" value="1"/>
</dbReference>
<dbReference type="InterPro" id="IPR017871">
    <property type="entry name" value="ABC_transporter-like_CS"/>
</dbReference>
<dbReference type="Pfam" id="PF00005">
    <property type="entry name" value="ABC_tran"/>
    <property type="match status" value="1"/>
</dbReference>
<dbReference type="FunFam" id="3.40.50.300:FF:000032">
    <property type="entry name" value="Export ABC transporter ATP-binding protein"/>
    <property type="match status" value="1"/>
</dbReference>
<evidence type="ECO:0000313" key="6">
    <source>
        <dbReference type="Proteomes" id="UP000249818"/>
    </source>
</evidence>
<dbReference type="GO" id="GO:0098796">
    <property type="term" value="C:membrane protein complex"/>
    <property type="evidence" value="ECO:0007669"/>
    <property type="project" value="UniProtKB-ARBA"/>
</dbReference>
<dbReference type="KEGG" id="bana:BARAN1_0431"/>
<keyword evidence="2" id="KW-0547">Nucleotide-binding</keyword>
<dbReference type="PROSITE" id="PS50893">
    <property type="entry name" value="ABC_TRANSPORTER_2"/>
    <property type="match status" value="1"/>
</dbReference>
<protein>
    <submittedName>
        <fullName evidence="5">ABC-type antimicrobial peptide transport system, ATPase component</fullName>
    </submittedName>
</protein>
<dbReference type="EMBL" id="LS483254">
    <property type="protein sequence ID" value="SQD92456.1"/>
    <property type="molecule type" value="Genomic_DNA"/>
</dbReference>
<dbReference type="PROSITE" id="PS00211">
    <property type="entry name" value="ABC_TRANSPORTER_1"/>
    <property type="match status" value="1"/>
</dbReference>
<dbReference type="GO" id="GO:0005524">
    <property type="term" value="F:ATP binding"/>
    <property type="evidence" value="ECO:0007669"/>
    <property type="project" value="UniProtKB-KW"/>
</dbReference>
<accession>A0A2X3KY57</accession>
<evidence type="ECO:0000256" key="2">
    <source>
        <dbReference type="ARBA" id="ARBA00022741"/>
    </source>
</evidence>
<dbReference type="InterPro" id="IPR027417">
    <property type="entry name" value="P-loop_NTPase"/>
</dbReference>
<keyword evidence="1" id="KW-0813">Transport</keyword>
<dbReference type="GO" id="GO:0022857">
    <property type="term" value="F:transmembrane transporter activity"/>
    <property type="evidence" value="ECO:0007669"/>
    <property type="project" value="TreeGrafter"/>
</dbReference>
<dbReference type="Proteomes" id="UP000249818">
    <property type="component" value="Chromosome BARAN1"/>
</dbReference>
<name>A0A2X3KY57_9BACT</name>
<dbReference type="SUPFAM" id="SSF52540">
    <property type="entry name" value="P-loop containing nucleoside triphosphate hydrolases"/>
    <property type="match status" value="1"/>
</dbReference>
<evidence type="ECO:0000259" key="4">
    <source>
        <dbReference type="PROSITE" id="PS50893"/>
    </source>
</evidence>
<dbReference type="CDD" id="cd03255">
    <property type="entry name" value="ABC_MJ0796_LolCDE_FtsE"/>
    <property type="match status" value="1"/>
</dbReference>
<keyword evidence="3" id="KW-0067">ATP-binding</keyword>
<sequence length="229" mass="24746">MIAFHDVHKTYPMGETRVEALRGVSVEIPRTHLTAIMGPSGSGKSTMLHLAGCLDTPTSGRVTYDGQDLGSLSSRRRAEFRATQVGFVFQKFNLIPNLSTLRNVELPLLLRSEAAPTARKKALHALTVVGLTDRSHHRPTKLSGGEQQRVAIARALVHDPPLILADEPTGNLDTGTGERILELLRSLVRAGKTIVVVTHNPEIAREADALIALRDGKVESFSEGSGGRP</sequence>
<dbReference type="GO" id="GO:0016887">
    <property type="term" value="F:ATP hydrolysis activity"/>
    <property type="evidence" value="ECO:0007669"/>
    <property type="project" value="InterPro"/>
</dbReference>
<dbReference type="PANTHER" id="PTHR24220:SF86">
    <property type="entry name" value="ABC TRANSPORTER ABCH.1"/>
    <property type="match status" value="1"/>
</dbReference>
<evidence type="ECO:0000256" key="3">
    <source>
        <dbReference type="ARBA" id="ARBA00022840"/>
    </source>
</evidence>
<evidence type="ECO:0000256" key="1">
    <source>
        <dbReference type="ARBA" id="ARBA00022448"/>
    </source>
</evidence>
<dbReference type="Gene3D" id="3.40.50.300">
    <property type="entry name" value="P-loop containing nucleotide triphosphate hydrolases"/>
    <property type="match status" value="1"/>
</dbReference>
<dbReference type="InterPro" id="IPR017911">
    <property type="entry name" value="MacB-like_ATP-bd"/>
</dbReference>
<dbReference type="AlphaFoldDB" id="A0A2X3KY57"/>
<evidence type="ECO:0000313" key="5">
    <source>
        <dbReference type="EMBL" id="SQD92456.1"/>
    </source>
</evidence>
<keyword evidence="6" id="KW-1185">Reference proteome</keyword>
<dbReference type="GO" id="GO:0005886">
    <property type="term" value="C:plasma membrane"/>
    <property type="evidence" value="ECO:0007669"/>
    <property type="project" value="TreeGrafter"/>
</dbReference>
<organism evidence="5 6">
    <name type="scientific">Candidatus Bipolaricaulis anaerobius</name>
    <dbReference type="NCBI Taxonomy" id="2026885"/>
    <lineage>
        <taxon>Bacteria</taxon>
        <taxon>Candidatus Bipolaricaulota</taxon>
        <taxon>Candidatus Bipolaricaulia</taxon>
        <taxon>Candidatus Bipolaricaulales</taxon>
        <taxon>Candidatus Bipolaricaulaceae</taxon>
        <taxon>Candidatus Bipolaricaulis</taxon>
    </lineage>
</organism>
<reference evidence="6" key="1">
    <citation type="submission" date="2018-05" db="EMBL/GenBank/DDBJ databases">
        <authorList>
            <person name="Hao L."/>
        </authorList>
    </citation>
    <scope>NUCLEOTIDE SEQUENCE [LARGE SCALE GENOMIC DNA]</scope>
</reference>
<dbReference type="RefSeq" id="WP_231944283.1">
    <property type="nucleotide sequence ID" value="NZ_LS483254.1"/>
</dbReference>
<gene>
    <name evidence="5" type="ORF">BARAN1_0431</name>
</gene>
<dbReference type="InterPro" id="IPR015854">
    <property type="entry name" value="ABC_transpr_LolD-like"/>
</dbReference>
<proteinExistence type="predicted"/>
<dbReference type="PANTHER" id="PTHR24220">
    <property type="entry name" value="IMPORT ATP-BINDING PROTEIN"/>
    <property type="match status" value="1"/>
</dbReference>
<dbReference type="InterPro" id="IPR003593">
    <property type="entry name" value="AAA+_ATPase"/>
</dbReference>
<feature type="domain" description="ABC transporter" evidence="4">
    <location>
        <begin position="2"/>
        <end position="229"/>
    </location>
</feature>